<sequence length="199" mass="22403">MTALQREDDLTSGNGRIVPFKMAHLVFQCADRQTVVEWYRKLFQADLVFEDEVLTFLTFDEEHHRLAFFNKPELASKQDTVVGVHHIAYSYRSIGDLLSTYDRLKPLGILPVWSINHGPTTSLYFSDPEGNNIELQVDNFPDQSDAAAFFKTEIFANNPIGIEFDPDEMVAMWRNGASDAELCALGTAATGQSLGPQKR</sequence>
<keyword evidence="3" id="KW-0479">Metal-binding</keyword>
<dbReference type="RefSeq" id="WP_150766315.1">
    <property type="nucleotide sequence ID" value="NZ_CABVHW010000017.1"/>
</dbReference>
<name>A0A5E7E6Z3_PSEFL</name>
<dbReference type="InterPro" id="IPR029068">
    <property type="entry name" value="Glyas_Bleomycin-R_OHBP_Dase"/>
</dbReference>
<protein>
    <recommendedName>
        <fullName evidence="10">VOC domain-containing protein</fullName>
    </recommendedName>
</protein>
<proteinExistence type="inferred from homology"/>
<comment type="cofactor">
    <cofactor evidence="1 9">
        <name>Fe(2+)</name>
        <dbReference type="ChEBI" id="CHEBI:29033"/>
    </cofactor>
</comment>
<dbReference type="AlphaFoldDB" id="A0A5E7E6Z3"/>
<comment type="similarity">
    <text evidence="2 9">Belongs to the extradiol ring-cleavage dioxygenase family.</text>
</comment>
<dbReference type="PROSITE" id="PS00082">
    <property type="entry name" value="EXTRADIOL_DIOXYGENAS"/>
    <property type="match status" value="1"/>
</dbReference>
<evidence type="ECO:0000256" key="1">
    <source>
        <dbReference type="ARBA" id="ARBA00001954"/>
    </source>
</evidence>
<evidence type="ECO:0000313" key="12">
    <source>
        <dbReference type="Proteomes" id="UP000381093"/>
    </source>
</evidence>
<keyword evidence="5 9" id="KW-0058">Aromatic hydrocarbons catabolism</keyword>
<dbReference type="Pfam" id="PF00903">
    <property type="entry name" value="Glyoxalase"/>
    <property type="match status" value="1"/>
</dbReference>
<dbReference type="InterPro" id="IPR037523">
    <property type="entry name" value="VOC_core"/>
</dbReference>
<evidence type="ECO:0000256" key="5">
    <source>
        <dbReference type="ARBA" id="ARBA00022797"/>
    </source>
</evidence>
<dbReference type="PROSITE" id="PS51819">
    <property type="entry name" value="VOC"/>
    <property type="match status" value="1"/>
</dbReference>
<gene>
    <name evidence="11" type="ORF">PS710_04351</name>
</gene>
<dbReference type="GO" id="GO:0008198">
    <property type="term" value="F:ferrous iron binding"/>
    <property type="evidence" value="ECO:0007669"/>
    <property type="project" value="InterPro"/>
</dbReference>
<evidence type="ECO:0000256" key="6">
    <source>
        <dbReference type="ARBA" id="ARBA00022964"/>
    </source>
</evidence>
<keyword evidence="8 9" id="KW-0408">Iron</keyword>
<feature type="domain" description="VOC" evidence="10">
    <location>
        <begin position="21"/>
        <end position="138"/>
    </location>
</feature>
<dbReference type="EMBL" id="CABVHW010000017">
    <property type="protein sequence ID" value="VVO22491.1"/>
    <property type="molecule type" value="Genomic_DNA"/>
</dbReference>
<keyword evidence="7 9" id="KW-0560">Oxidoreductase</keyword>
<keyword evidence="4" id="KW-0677">Repeat</keyword>
<dbReference type="Proteomes" id="UP000381093">
    <property type="component" value="Unassembled WGS sequence"/>
</dbReference>
<dbReference type="InterPro" id="IPR000486">
    <property type="entry name" value="Xdiol_ring_cleave_dOase_1/2"/>
</dbReference>
<dbReference type="SUPFAM" id="SSF54593">
    <property type="entry name" value="Glyoxalase/Bleomycin resistance protein/Dihydroxybiphenyl dioxygenase"/>
    <property type="match status" value="1"/>
</dbReference>
<evidence type="ECO:0000256" key="7">
    <source>
        <dbReference type="ARBA" id="ARBA00023002"/>
    </source>
</evidence>
<dbReference type="Gene3D" id="3.10.180.10">
    <property type="entry name" value="2,3-Dihydroxybiphenyl 1,2-Dioxygenase, domain 1"/>
    <property type="match status" value="1"/>
</dbReference>
<evidence type="ECO:0000256" key="9">
    <source>
        <dbReference type="RuleBase" id="RU000683"/>
    </source>
</evidence>
<evidence type="ECO:0000256" key="4">
    <source>
        <dbReference type="ARBA" id="ARBA00022737"/>
    </source>
</evidence>
<dbReference type="GO" id="GO:0051213">
    <property type="term" value="F:dioxygenase activity"/>
    <property type="evidence" value="ECO:0007669"/>
    <property type="project" value="UniProtKB-KW"/>
</dbReference>
<evidence type="ECO:0000256" key="2">
    <source>
        <dbReference type="ARBA" id="ARBA00008784"/>
    </source>
</evidence>
<reference evidence="11 12" key="1">
    <citation type="submission" date="2019-09" db="EMBL/GenBank/DDBJ databases">
        <authorList>
            <person name="Chandra G."/>
            <person name="Truman W A."/>
        </authorList>
    </citation>
    <scope>NUCLEOTIDE SEQUENCE [LARGE SCALE GENOMIC DNA]</scope>
    <source>
        <strain evidence="11">PS710</strain>
    </source>
</reference>
<accession>A0A5E7E6Z3</accession>
<evidence type="ECO:0000259" key="10">
    <source>
        <dbReference type="PROSITE" id="PS51819"/>
    </source>
</evidence>
<dbReference type="InterPro" id="IPR004360">
    <property type="entry name" value="Glyas_Fos-R_dOase_dom"/>
</dbReference>
<evidence type="ECO:0000256" key="3">
    <source>
        <dbReference type="ARBA" id="ARBA00022723"/>
    </source>
</evidence>
<keyword evidence="6 9" id="KW-0223">Dioxygenase</keyword>
<evidence type="ECO:0000256" key="8">
    <source>
        <dbReference type="ARBA" id="ARBA00023004"/>
    </source>
</evidence>
<organism evidence="11 12">
    <name type="scientific">Pseudomonas fluorescens</name>
    <dbReference type="NCBI Taxonomy" id="294"/>
    <lineage>
        <taxon>Bacteria</taxon>
        <taxon>Pseudomonadati</taxon>
        <taxon>Pseudomonadota</taxon>
        <taxon>Gammaproteobacteria</taxon>
        <taxon>Pseudomonadales</taxon>
        <taxon>Pseudomonadaceae</taxon>
        <taxon>Pseudomonas</taxon>
    </lineage>
</organism>
<evidence type="ECO:0000313" key="11">
    <source>
        <dbReference type="EMBL" id="VVO22491.1"/>
    </source>
</evidence>